<gene>
    <name evidence="3" type="ORF">LTR09_006150</name>
</gene>
<organism evidence="3 4">
    <name type="scientific">Extremus antarcticus</name>
    <dbReference type="NCBI Taxonomy" id="702011"/>
    <lineage>
        <taxon>Eukaryota</taxon>
        <taxon>Fungi</taxon>
        <taxon>Dikarya</taxon>
        <taxon>Ascomycota</taxon>
        <taxon>Pezizomycotina</taxon>
        <taxon>Dothideomycetes</taxon>
        <taxon>Dothideomycetidae</taxon>
        <taxon>Mycosphaerellales</taxon>
        <taxon>Extremaceae</taxon>
        <taxon>Extremus</taxon>
    </lineage>
</organism>
<dbReference type="InterPro" id="IPR001357">
    <property type="entry name" value="BRCT_dom"/>
</dbReference>
<dbReference type="PROSITE" id="PS50172">
    <property type="entry name" value="BRCT"/>
    <property type="match status" value="1"/>
</dbReference>
<proteinExistence type="predicted"/>
<accession>A0AAJ0DLR3</accession>
<dbReference type="Gene3D" id="3.40.50.10190">
    <property type="entry name" value="BRCT domain"/>
    <property type="match status" value="1"/>
</dbReference>
<name>A0AAJ0DLR3_9PEZI</name>
<dbReference type="Proteomes" id="UP001271007">
    <property type="component" value="Unassembled WGS sequence"/>
</dbReference>
<feature type="region of interest" description="Disordered" evidence="1">
    <location>
        <begin position="112"/>
        <end position="187"/>
    </location>
</feature>
<evidence type="ECO:0000256" key="1">
    <source>
        <dbReference type="SAM" id="MobiDB-lite"/>
    </source>
</evidence>
<comment type="caution">
    <text evidence="3">The sequence shown here is derived from an EMBL/GenBank/DDBJ whole genome shotgun (WGS) entry which is preliminary data.</text>
</comment>
<dbReference type="AlphaFoldDB" id="A0AAJ0DLR3"/>
<feature type="compositionally biased region" description="Basic and acidic residues" evidence="1">
    <location>
        <begin position="112"/>
        <end position="128"/>
    </location>
</feature>
<dbReference type="InterPro" id="IPR036420">
    <property type="entry name" value="BRCT_dom_sf"/>
</dbReference>
<evidence type="ECO:0000313" key="3">
    <source>
        <dbReference type="EMBL" id="KAK3052669.1"/>
    </source>
</evidence>
<feature type="region of interest" description="Disordered" evidence="1">
    <location>
        <begin position="305"/>
        <end position="325"/>
    </location>
</feature>
<dbReference type="SUPFAM" id="SSF52113">
    <property type="entry name" value="BRCT domain"/>
    <property type="match status" value="1"/>
</dbReference>
<protein>
    <recommendedName>
        <fullName evidence="2">BRCT domain-containing protein</fullName>
    </recommendedName>
</protein>
<feature type="compositionally biased region" description="Polar residues" evidence="1">
    <location>
        <begin position="313"/>
        <end position="325"/>
    </location>
</feature>
<keyword evidence="4" id="KW-1185">Reference proteome</keyword>
<feature type="compositionally biased region" description="Low complexity" evidence="1">
    <location>
        <begin position="151"/>
        <end position="162"/>
    </location>
</feature>
<sequence length="325" mass="34496">MPTSAPKPAKPKIAPSWDAFNSSATGHQRADNRLGGSTSWRESRTLKLRQQFNGGAGGGKRVSDTVGAGSLDFGNDGRAANGDWVKGAPGLRTGGQKSILDAGVVVEKDVERPTKRMKTEDGSAKEPTRATNPFTPFRREDGSIRETSWTSHESSPSHLLSPINSSATSLATPPAVEEAVNEQSKELPPPQIFDNLVLYVNGNCGEDISDHKLKRVWCEHGGHTSVHLARRTVSHVVIGRPNSNGGSGGGLAGSKIQKEVTKQRGSVVKFVTSEWVTESIKAGKRLPESRFAAMSFASKGVSSVASMFGQKKQPPSTTQASKGTG</sequence>
<evidence type="ECO:0000313" key="4">
    <source>
        <dbReference type="Proteomes" id="UP001271007"/>
    </source>
</evidence>
<dbReference type="EMBL" id="JAWDJX010000019">
    <property type="protein sequence ID" value="KAK3052669.1"/>
    <property type="molecule type" value="Genomic_DNA"/>
</dbReference>
<evidence type="ECO:0000259" key="2">
    <source>
        <dbReference type="PROSITE" id="PS50172"/>
    </source>
</evidence>
<feature type="domain" description="BRCT" evidence="2">
    <location>
        <begin position="188"/>
        <end position="293"/>
    </location>
</feature>
<reference evidence="3" key="1">
    <citation type="submission" date="2023-04" db="EMBL/GenBank/DDBJ databases">
        <title>Black Yeasts Isolated from many extreme environments.</title>
        <authorList>
            <person name="Coleine C."/>
            <person name="Stajich J.E."/>
            <person name="Selbmann L."/>
        </authorList>
    </citation>
    <scope>NUCLEOTIDE SEQUENCE</scope>
    <source>
        <strain evidence="3">CCFEE 5312</strain>
    </source>
</reference>
<feature type="region of interest" description="Disordered" evidence="1">
    <location>
        <begin position="1"/>
        <end position="68"/>
    </location>
</feature>